<gene>
    <name evidence="3" type="ORF">NF27_GZ00090</name>
</gene>
<keyword evidence="4" id="KW-1185">Reference proteome</keyword>
<dbReference type="SMART" id="SM00028">
    <property type="entry name" value="TPR"/>
    <property type="match status" value="6"/>
</dbReference>
<proteinExistence type="predicted"/>
<dbReference type="PANTHER" id="PTHR19959">
    <property type="entry name" value="KINESIN LIGHT CHAIN"/>
    <property type="match status" value="1"/>
</dbReference>
<keyword evidence="1" id="KW-0802">TPR repeat</keyword>
<name>A0A0C1QGG6_9RICK</name>
<dbReference type="OrthoDB" id="9787760at2"/>
<evidence type="ECO:0000256" key="2">
    <source>
        <dbReference type="SAM" id="Coils"/>
    </source>
</evidence>
<dbReference type="SUPFAM" id="SSF48452">
    <property type="entry name" value="TPR-like"/>
    <property type="match status" value="3"/>
</dbReference>
<feature type="repeat" description="TPR" evidence="1">
    <location>
        <begin position="935"/>
        <end position="968"/>
    </location>
</feature>
<evidence type="ECO:0000313" key="4">
    <source>
        <dbReference type="Proteomes" id="UP000031258"/>
    </source>
</evidence>
<comment type="caution">
    <text evidence="3">The sequence shown here is derived from an EMBL/GenBank/DDBJ whole genome shotgun (WGS) entry which is preliminary data.</text>
</comment>
<dbReference type="EMBL" id="JSWE01000171">
    <property type="protein sequence ID" value="KIE04649.1"/>
    <property type="molecule type" value="Genomic_DNA"/>
</dbReference>
<dbReference type="InterPro" id="IPR011990">
    <property type="entry name" value="TPR-like_helical_dom_sf"/>
</dbReference>
<feature type="coiled-coil region" evidence="2">
    <location>
        <begin position="990"/>
        <end position="1020"/>
    </location>
</feature>
<dbReference type="PANTHER" id="PTHR19959:SF119">
    <property type="entry name" value="FUNGAL LIPASE-LIKE DOMAIN-CONTAINING PROTEIN"/>
    <property type="match status" value="1"/>
</dbReference>
<dbReference type="RefSeq" id="WP_039458070.1">
    <property type="nucleotide sequence ID" value="NZ_JSWE01000171.1"/>
</dbReference>
<dbReference type="Gene3D" id="1.25.40.10">
    <property type="entry name" value="Tetratricopeptide repeat domain"/>
    <property type="match status" value="3"/>
</dbReference>
<organism evidence="3 4">
    <name type="scientific">Candidatus Jidaibacter acanthamoebae</name>
    <dbReference type="NCBI Taxonomy" id="86105"/>
    <lineage>
        <taxon>Bacteria</taxon>
        <taxon>Pseudomonadati</taxon>
        <taxon>Pseudomonadota</taxon>
        <taxon>Alphaproteobacteria</taxon>
        <taxon>Rickettsiales</taxon>
        <taxon>Candidatus Midichloriaceae</taxon>
        <taxon>Candidatus Jidaibacter</taxon>
    </lineage>
</organism>
<protein>
    <submittedName>
        <fullName evidence="3">Uncharacterized protein</fullName>
    </submittedName>
</protein>
<dbReference type="PROSITE" id="PS50005">
    <property type="entry name" value="TPR"/>
    <property type="match status" value="2"/>
</dbReference>
<keyword evidence="2" id="KW-0175">Coiled coil</keyword>
<dbReference type="Pfam" id="PF13424">
    <property type="entry name" value="TPR_12"/>
    <property type="match status" value="2"/>
</dbReference>
<reference evidence="3 4" key="1">
    <citation type="submission" date="2014-11" db="EMBL/GenBank/DDBJ databases">
        <title>A Rickettsiales Symbiont of Amoebae With Ancient Features.</title>
        <authorList>
            <person name="Schulz F."/>
            <person name="Martijn J."/>
            <person name="Wascher F."/>
            <person name="Kostanjsek R."/>
            <person name="Ettema T.J."/>
            <person name="Horn M."/>
        </authorList>
    </citation>
    <scope>NUCLEOTIDE SEQUENCE [LARGE SCALE GENOMIC DNA]</scope>
    <source>
        <strain evidence="3 4">UWC36</strain>
    </source>
</reference>
<sequence>MRAISKDRLSEINKREDKESSYIERLKFLKSRRDKLLRIINEGRGNVEVEQQLEHTEKQIIIISNIEKGKDKKNDEIKEENPSKASEEELEIISGTIVNANDPIFMDTRDLKNKLQSIIIGVNERYKKGDIGGSLKKIKEGLQLSNNRINTGKYYEQEYELFLKLGEIYSQSKSRLDYPKAVGIYHYLIKLVDKLSEGIDKEERQLLIRNNIGLIEEKFIKVTREDKTTSEEYRGERSLKKIEKYKKELTEHRDRIIEQLNDIEDLGIVEGEEELDEEGLRIRTERVEEIYAGIREFFIGNGGLIKRLLEDCIKELGGLPEIYDIKKGGKRVVKYAPFVLGSMALGTMTPWSDFEWGILIEEELEKEDEQKVKEYFRNLAVLMHIKVINFGESPLRLLGVEELNNFKVSESDAEFNWFYDNFTNTGFSFDGPHWHACKTPLGRQKGFIKVKSNENGGEIKVECIPYELIGTISEFARFQEEDIWWKEDPHLVQALWHITPILGNNKLINRHYENLKKFEAIIIERAFALLKQDCLKYNPLEELVNEDKEGQILKVKKEIHRFTDRIAAALVKCKGSMIGQNIWAGIKFLSKHSSSNLRLDQTKQLLIALSTAAELRLRTYSHNGSQREDLSILARYHSHLVEWPKEVTEKIFHLKNIKLLYKYYYILVPLSGVISGSENLSIFEKNYFESDIHFNVETVQGFIYMRFLKYEEAIYNFERTDYKNNVIIRDNLIRLYHQTGRNYKALKLCDEIISDNINQGQEIPYAITLLTRSAILDGISKYEEALENNSRSLSIFRKHYKGDHTIIAILLHNRGKIFHDYQIDFQKALVLTQEALEMRERLYQGDNIEIAQSLVNKGSILSKLGKNKEALYCYEQSCEMIQRKYCGYHPLMLDILNNRGKLLVEKEEQKEALQYFQEDLRISRDLYKEDSSIVADILSNKGAVLAKLGKYNEAFKDYNESLTIRKKLYGPDHKDIADLLYNIGNLYLNVRKYEESYKNIKHAKEMYERLKLKNRTYYEKYCVCFVRSGIVWANQEYLSNNFIKAEELYNEAICSYNLTESRQYSKNDILRIHAVQLYNKHFTDLSLNCCEVLRGISYISRDIHQLLLYLYLSFINAHKDRMGIEVYKTHLNEAKAIIKLNINKSGEPKASLKIEYVMFLISNNFFDSKEELKELADLLEGQNVVKEDEPELEYNYSDKLTIIRPLKELLDRKCTISVKPYILAYYLLIKVYKEFEEIDKAKILLSEFATKVMDIKQQDAEVPLTLLIASCKELDFDFQSRIYEKTLMIVNNTINKYIYYS</sequence>
<accession>A0A0C1QGG6</accession>
<evidence type="ECO:0000313" key="3">
    <source>
        <dbReference type="EMBL" id="KIE04649.1"/>
    </source>
</evidence>
<dbReference type="Proteomes" id="UP000031258">
    <property type="component" value="Unassembled WGS sequence"/>
</dbReference>
<dbReference type="STRING" id="86105.NF27_GZ00090"/>
<evidence type="ECO:0000256" key="1">
    <source>
        <dbReference type="PROSITE-ProRule" id="PRU00339"/>
    </source>
</evidence>
<dbReference type="InterPro" id="IPR019734">
    <property type="entry name" value="TPR_rpt"/>
</dbReference>
<feature type="repeat" description="TPR" evidence="1">
    <location>
        <begin position="977"/>
        <end position="1010"/>
    </location>
</feature>